<evidence type="ECO:0000256" key="7">
    <source>
        <dbReference type="ARBA" id="ARBA00023329"/>
    </source>
</evidence>
<dbReference type="InterPro" id="IPR052467">
    <property type="entry name" value="Sorting_nexin_PX-domain"/>
</dbReference>
<proteinExistence type="inferred from homology"/>
<dbReference type="SUPFAM" id="SSF64268">
    <property type="entry name" value="PX domain"/>
    <property type="match status" value="1"/>
</dbReference>
<dbReference type="AlphaFoldDB" id="A0AAD8Z168"/>
<dbReference type="PROSITE" id="PS50195">
    <property type="entry name" value="PX"/>
    <property type="match status" value="1"/>
</dbReference>
<evidence type="ECO:0000256" key="3">
    <source>
        <dbReference type="ARBA" id="ARBA00022448"/>
    </source>
</evidence>
<evidence type="ECO:0000256" key="4">
    <source>
        <dbReference type="ARBA" id="ARBA00022927"/>
    </source>
</evidence>
<evidence type="ECO:0000259" key="8">
    <source>
        <dbReference type="PROSITE" id="PS50195"/>
    </source>
</evidence>
<dbReference type="GO" id="GO:0030659">
    <property type="term" value="C:cytoplasmic vesicle membrane"/>
    <property type="evidence" value="ECO:0007669"/>
    <property type="project" value="UniProtKB-SubCell"/>
</dbReference>
<feature type="domain" description="PX" evidence="8">
    <location>
        <begin position="1"/>
        <end position="121"/>
    </location>
</feature>
<dbReference type="Pfam" id="PF00787">
    <property type="entry name" value="PX"/>
    <property type="match status" value="1"/>
</dbReference>
<dbReference type="EMBL" id="JAROKS010000022">
    <property type="protein sequence ID" value="KAK1789653.1"/>
    <property type="molecule type" value="Genomic_DNA"/>
</dbReference>
<dbReference type="Gene3D" id="3.30.1520.10">
    <property type="entry name" value="Phox-like domain"/>
    <property type="match status" value="1"/>
</dbReference>
<comment type="similarity">
    <text evidence="2">Belongs to the sorting nexin family.</text>
</comment>
<evidence type="ECO:0000256" key="2">
    <source>
        <dbReference type="ARBA" id="ARBA00010883"/>
    </source>
</evidence>
<dbReference type="InterPro" id="IPR001683">
    <property type="entry name" value="PX_dom"/>
</dbReference>
<comment type="subcellular location">
    <subcellularLocation>
        <location evidence="1">Cytoplasmic vesicle membrane</location>
        <topology evidence="1">Peripheral membrane protein</topology>
        <orientation evidence="1">Cytoplasmic side</orientation>
    </subcellularLocation>
</comment>
<keyword evidence="10" id="KW-1185">Reference proteome</keyword>
<comment type="caution">
    <text evidence="9">The sequence shown here is derived from an EMBL/GenBank/DDBJ whole genome shotgun (WGS) entry which is preliminary data.</text>
</comment>
<protein>
    <recommendedName>
        <fullName evidence="8">PX domain-containing protein</fullName>
    </recommendedName>
</protein>
<evidence type="ECO:0000313" key="10">
    <source>
        <dbReference type="Proteomes" id="UP001239994"/>
    </source>
</evidence>
<reference evidence="9" key="1">
    <citation type="submission" date="2023-03" db="EMBL/GenBank/DDBJ databases">
        <title>Electrophorus voltai genome.</title>
        <authorList>
            <person name="Bian C."/>
        </authorList>
    </citation>
    <scope>NUCLEOTIDE SEQUENCE</scope>
    <source>
        <strain evidence="9">CB-2022</strain>
        <tissue evidence="9">Muscle</tissue>
    </source>
</reference>
<evidence type="ECO:0000256" key="1">
    <source>
        <dbReference type="ARBA" id="ARBA00004180"/>
    </source>
</evidence>
<organism evidence="9 10">
    <name type="scientific">Electrophorus voltai</name>
    <dbReference type="NCBI Taxonomy" id="2609070"/>
    <lineage>
        <taxon>Eukaryota</taxon>
        <taxon>Metazoa</taxon>
        <taxon>Chordata</taxon>
        <taxon>Craniata</taxon>
        <taxon>Vertebrata</taxon>
        <taxon>Euteleostomi</taxon>
        <taxon>Actinopterygii</taxon>
        <taxon>Neopterygii</taxon>
        <taxon>Teleostei</taxon>
        <taxon>Ostariophysi</taxon>
        <taxon>Gymnotiformes</taxon>
        <taxon>Gymnotoidei</taxon>
        <taxon>Gymnotidae</taxon>
        <taxon>Electrophorus</taxon>
    </lineage>
</organism>
<gene>
    <name evidence="9" type="ORF">P4O66_015558</name>
</gene>
<dbReference type="InterPro" id="IPR036871">
    <property type="entry name" value="PX_dom_sf"/>
</dbReference>
<name>A0AAD8Z168_9TELE</name>
<evidence type="ECO:0000256" key="5">
    <source>
        <dbReference type="ARBA" id="ARBA00023121"/>
    </source>
</evidence>
<dbReference type="Proteomes" id="UP001239994">
    <property type="component" value="Unassembled WGS sequence"/>
</dbReference>
<evidence type="ECO:0000313" key="9">
    <source>
        <dbReference type="EMBL" id="KAK1789653.1"/>
    </source>
</evidence>
<keyword evidence="3" id="KW-0813">Transport</keyword>
<dbReference type="GO" id="GO:1901981">
    <property type="term" value="F:phosphatidylinositol phosphate binding"/>
    <property type="evidence" value="ECO:0007669"/>
    <property type="project" value="TreeGrafter"/>
</dbReference>
<evidence type="ECO:0000256" key="6">
    <source>
        <dbReference type="ARBA" id="ARBA00023136"/>
    </source>
</evidence>
<dbReference type="GO" id="GO:0015031">
    <property type="term" value="P:protein transport"/>
    <property type="evidence" value="ECO:0007669"/>
    <property type="project" value="UniProtKB-KW"/>
</dbReference>
<keyword evidence="4" id="KW-0653">Protein transport</keyword>
<sequence length="240" mass="27859">RAMLNLSPMIEVSVPSIEREVDESGKLRKSLFLKLFRMEILFNGRKHFVLRKQTEFQMLHRKLKKMLQPPDFPSKRNQHLRTKPLEQRRQELEDYIQVILYQNEVVPQELLDFLQVKHFHSANKICSFQYVLFLALTSSFKFQVCEEKLTDGQAQGYSCQLLHQKVVGFSCDPYLLASDSDLPDMVVAGVLQGIYPRDTKVRFMPCSKPYPAPLEPEHQVVPAIIIDRGSPILPADMQRT</sequence>
<accession>A0AAD8Z168</accession>
<feature type="non-terminal residue" evidence="9">
    <location>
        <position position="1"/>
    </location>
</feature>
<keyword evidence="7" id="KW-0968">Cytoplasmic vesicle</keyword>
<dbReference type="PANTHER" id="PTHR15813">
    <property type="entry name" value="SORTING NEXIN-22 AND 24"/>
    <property type="match status" value="1"/>
</dbReference>
<keyword evidence="6" id="KW-0472">Membrane</keyword>
<dbReference type="PANTHER" id="PTHR15813:SF8">
    <property type="entry name" value="SORTING NEXIN-22"/>
    <property type="match status" value="1"/>
</dbReference>
<keyword evidence="5" id="KW-0446">Lipid-binding</keyword>